<dbReference type="EMBL" id="CP059066">
    <property type="protein sequence ID" value="QSQ07905.1"/>
    <property type="molecule type" value="Genomic_DNA"/>
</dbReference>
<dbReference type="RefSeq" id="WP_206708152.1">
    <property type="nucleotide sequence ID" value="NZ_CP059066.1"/>
</dbReference>
<evidence type="ECO:0000313" key="2">
    <source>
        <dbReference type="EMBL" id="QSQ07905.1"/>
    </source>
</evidence>
<sequence length="119" mass="13286">MKFKIDENLPVEAAKIFLKLGYDADTIFAEGLKGSSDEELINVCKKEDRILVTLDLDFSDVRVYPPGSVPGIIILRIADQSADSTLSVLNKVILAVNKENPAGKLWIVDEKRIRIRESE</sequence>
<keyword evidence="3" id="KW-1185">Reference proteome</keyword>
<accession>A0A8A0RI19</accession>
<dbReference type="Pfam" id="PF18480">
    <property type="entry name" value="DUF5615"/>
    <property type="match status" value="1"/>
</dbReference>
<protein>
    <recommendedName>
        <fullName evidence="1">DUF5615 domain-containing protein</fullName>
    </recommendedName>
</protein>
<dbReference type="InterPro" id="IPR041049">
    <property type="entry name" value="DUF5615"/>
</dbReference>
<dbReference type="AlphaFoldDB" id="A0A8A0RI19"/>
<feature type="domain" description="DUF5615" evidence="1">
    <location>
        <begin position="1"/>
        <end position="110"/>
    </location>
</feature>
<evidence type="ECO:0000313" key="3">
    <source>
        <dbReference type="Proteomes" id="UP000662904"/>
    </source>
</evidence>
<evidence type="ECO:0000259" key="1">
    <source>
        <dbReference type="Pfam" id="PF18480"/>
    </source>
</evidence>
<reference evidence="2" key="1">
    <citation type="submission" date="2020-07" db="EMBL/GenBank/DDBJ databases">
        <title>Koleobacter methoxysyntrophicus gen. nov., sp. nov., a novel anaerobic bacterium isolated from deep subsurface oil field and proposal of Koleobacterales ord. nov. in the phylum Firmicutes.</title>
        <authorList>
            <person name="Sakamoto S."/>
            <person name="Tamaki H."/>
        </authorList>
    </citation>
    <scope>NUCLEOTIDE SEQUENCE</scope>
    <source>
        <strain evidence="2">NRmbB1</strain>
    </source>
</reference>
<proteinExistence type="predicted"/>
<dbReference type="Proteomes" id="UP000662904">
    <property type="component" value="Chromosome"/>
</dbReference>
<organism evidence="2 3">
    <name type="scientific">Koleobacter methoxysyntrophicus</name>
    <dbReference type="NCBI Taxonomy" id="2751313"/>
    <lineage>
        <taxon>Bacteria</taxon>
        <taxon>Bacillati</taxon>
        <taxon>Bacillota</taxon>
        <taxon>Clostridia</taxon>
        <taxon>Koleobacterales</taxon>
        <taxon>Koleobacteraceae</taxon>
        <taxon>Koleobacter</taxon>
    </lineage>
</organism>
<gene>
    <name evidence="2" type="ORF">H0A61_00222</name>
</gene>
<name>A0A8A0RI19_9FIRM</name>
<dbReference type="KEGG" id="kme:H0A61_00222"/>